<accession>A0A2Z6NFY3</accession>
<dbReference type="OrthoDB" id="10470303at2759"/>
<feature type="compositionally biased region" description="Polar residues" evidence="1">
    <location>
        <begin position="98"/>
        <end position="111"/>
    </location>
</feature>
<proteinExistence type="predicted"/>
<evidence type="ECO:0000313" key="3">
    <source>
        <dbReference type="Proteomes" id="UP000242715"/>
    </source>
</evidence>
<name>A0A2Z6NFY3_TRISU</name>
<feature type="compositionally biased region" description="Acidic residues" evidence="1">
    <location>
        <begin position="7"/>
        <end position="16"/>
    </location>
</feature>
<feature type="region of interest" description="Disordered" evidence="1">
    <location>
        <begin position="1"/>
        <end position="22"/>
    </location>
</feature>
<dbReference type="PANTHER" id="PTHR35701:SF1">
    <property type="entry name" value="OS11G0148400 PROTEIN"/>
    <property type="match status" value="1"/>
</dbReference>
<protein>
    <submittedName>
        <fullName evidence="2">Uncharacterized protein</fullName>
    </submittedName>
</protein>
<organism evidence="2 3">
    <name type="scientific">Trifolium subterraneum</name>
    <name type="common">Subterranean clover</name>
    <dbReference type="NCBI Taxonomy" id="3900"/>
    <lineage>
        <taxon>Eukaryota</taxon>
        <taxon>Viridiplantae</taxon>
        <taxon>Streptophyta</taxon>
        <taxon>Embryophyta</taxon>
        <taxon>Tracheophyta</taxon>
        <taxon>Spermatophyta</taxon>
        <taxon>Magnoliopsida</taxon>
        <taxon>eudicotyledons</taxon>
        <taxon>Gunneridae</taxon>
        <taxon>Pentapetalae</taxon>
        <taxon>rosids</taxon>
        <taxon>fabids</taxon>
        <taxon>Fabales</taxon>
        <taxon>Fabaceae</taxon>
        <taxon>Papilionoideae</taxon>
        <taxon>50 kb inversion clade</taxon>
        <taxon>NPAAA clade</taxon>
        <taxon>Hologalegina</taxon>
        <taxon>IRL clade</taxon>
        <taxon>Trifolieae</taxon>
        <taxon>Trifolium</taxon>
    </lineage>
</organism>
<reference evidence="3" key="1">
    <citation type="journal article" date="2017" name="Front. Plant Sci.">
        <title>Climate Clever Clovers: New Paradigm to Reduce the Environmental Footprint of Ruminants by Breeding Low Methanogenic Forages Utilizing Haplotype Variation.</title>
        <authorList>
            <person name="Kaur P."/>
            <person name="Appels R."/>
            <person name="Bayer P.E."/>
            <person name="Keeble-Gagnere G."/>
            <person name="Wang J."/>
            <person name="Hirakawa H."/>
            <person name="Shirasawa K."/>
            <person name="Vercoe P."/>
            <person name="Stefanova K."/>
            <person name="Durmic Z."/>
            <person name="Nichols P."/>
            <person name="Revell C."/>
            <person name="Isobe S.N."/>
            <person name="Edwards D."/>
            <person name="Erskine W."/>
        </authorList>
    </citation>
    <scope>NUCLEOTIDE SEQUENCE [LARGE SCALE GENOMIC DNA]</scope>
    <source>
        <strain evidence="3">cv. Daliak</strain>
    </source>
</reference>
<feature type="region of interest" description="Disordered" evidence="1">
    <location>
        <begin position="89"/>
        <end position="148"/>
    </location>
</feature>
<dbReference type="EMBL" id="DF973940">
    <property type="protein sequence ID" value="GAU42796.1"/>
    <property type="molecule type" value="Genomic_DNA"/>
</dbReference>
<gene>
    <name evidence="2" type="ORF">TSUD_34400</name>
</gene>
<evidence type="ECO:0000256" key="1">
    <source>
        <dbReference type="SAM" id="MobiDB-lite"/>
    </source>
</evidence>
<keyword evidence="3" id="KW-1185">Reference proteome</keyword>
<sequence length="174" mass="18998">MNLSAMAEDEEDDESFGDFKFASFPNQSLPSTSVQNNGWGGFNGTNSTKPFDLFTVSSDPLAKRVNDTNSVSVEAHKARGAIPLSIFGEEEDEAPVSGSVSMSNVDPSNGNVDGAMKLNANNSNRDEEDDDDGWEFKSAEWENGNKNLNVKSNEKKRVGMKCKLFIEQNSTTKD</sequence>
<dbReference type="PANTHER" id="PTHR35701">
    <property type="entry name" value="OS11G0148400 PROTEIN"/>
    <property type="match status" value="1"/>
</dbReference>
<dbReference type="Proteomes" id="UP000242715">
    <property type="component" value="Unassembled WGS sequence"/>
</dbReference>
<dbReference type="AlphaFoldDB" id="A0A2Z6NFY3"/>
<evidence type="ECO:0000313" key="2">
    <source>
        <dbReference type="EMBL" id="GAU42796.1"/>
    </source>
</evidence>